<feature type="compositionally biased region" description="Low complexity" evidence="4">
    <location>
        <begin position="272"/>
        <end position="282"/>
    </location>
</feature>
<feature type="domain" description="SAND" evidence="5">
    <location>
        <begin position="37"/>
        <end position="122"/>
    </location>
</feature>
<protein>
    <recommendedName>
        <fullName evidence="5">SAND domain-containing protein</fullName>
    </recommendedName>
</protein>
<organism evidence="6 7">
    <name type="scientific">Diploscapter pachys</name>
    <dbReference type="NCBI Taxonomy" id="2018661"/>
    <lineage>
        <taxon>Eukaryota</taxon>
        <taxon>Metazoa</taxon>
        <taxon>Ecdysozoa</taxon>
        <taxon>Nematoda</taxon>
        <taxon>Chromadorea</taxon>
        <taxon>Rhabditida</taxon>
        <taxon>Rhabditina</taxon>
        <taxon>Rhabditomorpha</taxon>
        <taxon>Rhabditoidea</taxon>
        <taxon>Rhabditidae</taxon>
        <taxon>Diploscapter</taxon>
    </lineage>
</organism>
<sequence length="520" mass="57211">MSGSEDDRDTPPAETITDDENVALLNEEGHRRISCTSNNLHIEQKENRKIIEVKCGPLYAKMHVELFLCPGIHQHCIELNGEMISPKEFTVRANKDKQKDWKGSIRIGKSNLRTLMEMRSFDFYNHTQFCSAKCQSRNYITPKEKDPDRDSRRGSTCSQKSAPPISQLFGNQLLGSAPTLGMLHNLKEFKPTAFSQLFQLSTVLNNGVCPVPSLPLPPNPTTTIPNMESVQAMQASEELVDVDDTLNTTTESSPHRTTPSASTSPTQPPPAAQSTQTQAGPQPTADQFIHLMNTEPMAFWSEIHQLGILDTITDQMMQSVVNAKETARIGGVNHVASTFSKLTSILGLNDFLVACIRARPNIPPGLLKPRLSTDYSCVEDNTGRKRSVDESSQSSQSPPLVVKRPRVQYPVAMMTGNDLTKQNLEHKVLSALLQAQMQQQLAAACANQTTQNLAPQMVPQLDLLMQLAQINASVASGQPPITPIHPTHPNLVQPPSLTSSISNTPRLSDTLLTIKHEIVP</sequence>
<feature type="region of interest" description="Disordered" evidence="4">
    <location>
        <begin position="140"/>
        <end position="164"/>
    </location>
</feature>
<feature type="compositionally biased region" description="Basic and acidic residues" evidence="4">
    <location>
        <begin position="142"/>
        <end position="153"/>
    </location>
</feature>
<dbReference type="EMBL" id="LIAE01010268">
    <property type="protein sequence ID" value="PAV64238.1"/>
    <property type="molecule type" value="Genomic_DNA"/>
</dbReference>
<evidence type="ECO:0000313" key="6">
    <source>
        <dbReference type="EMBL" id="PAV64238.1"/>
    </source>
</evidence>
<keyword evidence="2" id="KW-0804">Transcription</keyword>
<dbReference type="OrthoDB" id="5792412at2759"/>
<dbReference type="Proteomes" id="UP000218231">
    <property type="component" value="Unassembled WGS sequence"/>
</dbReference>
<evidence type="ECO:0000256" key="1">
    <source>
        <dbReference type="ARBA" id="ARBA00023015"/>
    </source>
</evidence>
<dbReference type="STRING" id="2018661.A0A2A2JRC4"/>
<dbReference type="GO" id="GO:0046872">
    <property type="term" value="F:metal ion binding"/>
    <property type="evidence" value="ECO:0007669"/>
    <property type="project" value="UniProtKB-KW"/>
</dbReference>
<dbReference type="InterPro" id="IPR010919">
    <property type="entry name" value="SAND-like_dom_sf"/>
</dbReference>
<evidence type="ECO:0000313" key="7">
    <source>
        <dbReference type="Proteomes" id="UP000218231"/>
    </source>
</evidence>
<keyword evidence="3" id="KW-0539">Nucleus</keyword>
<evidence type="ECO:0000259" key="5">
    <source>
        <dbReference type="PROSITE" id="PS50864"/>
    </source>
</evidence>
<dbReference type="InterPro" id="IPR000770">
    <property type="entry name" value="SAND_dom"/>
</dbReference>
<dbReference type="AlphaFoldDB" id="A0A2A2JRC4"/>
<comment type="caution">
    <text evidence="6">The sequence shown here is derived from an EMBL/GenBank/DDBJ whole genome shotgun (WGS) entry which is preliminary data.</text>
</comment>
<dbReference type="PANTHER" id="PTHR10417">
    <property type="entry name" value="GLUCOCORTICOID MODULATORY ELEMENT-BINDING PROTEIN"/>
    <property type="match status" value="1"/>
</dbReference>
<dbReference type="PROSITE" id="PS50864">
    <property type="entry name" value="SAND"/>
    <property type="match status" value="1"/>
</dbReference>
<dbReference type="SUPFAM" id="SSF63763">
    <property type="entry name" value="SAND domain-like"/>
    <property type="match status" value="1"/>
</dbReference>
<feature type="region of interest" description="Disordered" evidence="4">
    <location>
        <begin position="382"/>
        <end position="401"/>
    </location>
</feature>
<evidence type="ECO:0000256" key="3">
    <source>
        <dbReference type="ARBA" id="ARBA00023242"/>
    </source>
</evidence>
<feature type="region of interest" description="Disordered" evidence="4">
    <location>
        <begin position="247"/>
        <end position="282"/>
    </location>
</feature>
<dbReference type="GO" id="GO:0003677">
    <property type="term" value="F:DNA binding"/>
    <property type="evidence" value="ECO:0007669"/>
    <property type="project" value="UniProtKB-KW"/>
</dbReference>
<proteinExistence type="predicted"/>
<gene>
    <name evidence="6" type="ORF">WR25_12554</name>
</gene>
<evidence type="ECO:0000256" key="2">
    <source>
        <dbReference type="ARBA" id="ARBA00023163"/>
    </source>
</evidence>
<reference evidence="6 7" key="1">
    <citation type="journal article" date="2017" name="Curr. Biol.">
        <title>Genome architecture and evolution of a unichromosomal asexual nematode.</title>
        <authorList>
            <person name="Fradin H."/>
            <person name="Zegar C."/>
            <person name="Gutwein M."/>
            <person name="Lucas J."/>
            <person name="Kovtun M."/>
            <person name="Corcoran D."/>
            <person name="Baugh L.R."/>
            <person name="Kiontke K."/>
            <person name="Gunsalus K."/>
            <person name="Fitch D.H."/>
            <person name="Piano F."/>
        </authorList>
    </citation>
    <scope>NUCLEOTIDE SEQUENCE [LARGE SCALE GENOMIC DNA]</scope>
    <source>
        <strain evidence="6">PF1309</strain>
    </source>
</reference>
<dbReference type="Gene3D" id="3.10.390.10">
    <property type="entry name" value="SAND domain-like"/>
    <property type="match status" value="1"/>
</dbReference>
<keyword evidence="7" id="KW-1185">Reference proteome</keyword>
<name>A0A2A2JRC4_9BILA</name>
<dbReference type="Pfam" id="PF01342">
    <property type="entry name" value="SAND"/>
    <property type="match status" value="1"/>
</dbReference>
<dbReference type="PANTHER" id="PTHR10417:SF4">
    <property type="entry name" value="SAND DOMAIN-CONTAINING PROTEIN-RELATED"/>
    <property type="match status" value="1"/>
</dbReference>
<dbReference type="SMART" id="SM00258">
    <property type="entry name" value="SAND"/>
    <property type="match status" value="1"/>
</dbReference>
<keyword evidence="1" id="KW-0805">Transcription regulation</keyword>
<accession>A0A2A2JRC4</accession>
<evidence type="ECO:0000256" key="4">
    <source>
        <dbReference type="SAM" id="MobiDB-lite"/>
    </source>
</evidence>